<keyword evidence="5" id="KW-0418">Kinase</keyword>
<dbReference type="PANTHER" id="PTHR43065">
    <property type="entry name" value="SENSOR HISTIDINE KINASE"/>
    <property type="match status" value="1"/>
</dbReference>
<evidence type="ECO:0000256" key="1">
    <source>
        <dbReference type="ARBA" id="ARBA00000085"/>
    </source>
</evidence>
<dbReference type="PANTHER" id="PTHR43065:SF42">
    <property type="entry name" value="TWO-COMPONENT SENSOR PPRA"/>
    <property type="match status" value="1"/>
</dbReference>
<feature type="domain" description="Histidine kinase" evidence="7">
    <location>
        <begin position="622"/>
        <end position="847"/>
    </location>
</feature>
<evidence type="ECO:0000313" key="10">
    <source>
        <dbReference type="Proteomes" id="UP001165069"/>
    </source>
</evidence>
<dbReference type="NCBIfam" id="TIGR00229">
    <property type="entry name" value="sensory_box"/>
    <property type="match status" value="1"/>
</dbReference>
<dbReference type="SMART" id="SM00448">
    <property type="entry name" value="REC"/>
    <property type="match status" value="1"/>
</dbReference>
<dbReference type="Proteomes" id="UP001165069">
    <property type="component" value="Unassembled WGS sequence"/>
</dbReference>
<dbReference type="SUPFAM" id="SSF55785">
    <property type="entry name" value="PYP-like sensor domain (PAS domain)"/>
    <property type="match status" value="2"/>
</dbReference>
<dbReference type="EMBL" id="BSDE01000006">
    <property type="protein sequence ID" value="GLH74512.1"/>
    <property type="molecule type" value="Genomic_DNA"/>
</dbReference>
<dbReference type="InterPro" id="IPR005467">
    <property type="entry name" value="His_kinase_dom"/>
</dbReference>
<dbReference type="Pfam" id="PF00072">
    <property type="entry name" value="Response_reg"/>
    <property type="match status" value="1"/>
</dbReference>
<reference evidence="9 10" key="1">
    <citation type="journal article" date="2023" name="Antonie Van Leeuwenhoek">
        <title>Mesoterricola silvestris gen. nov., sp. nov., Mesoterricola sediminis sp. nov., Geothrix oryzae sp. nov., Geothrix edaphica sp. nov., Geothrix rubra sp. nov., and Geothrix limicola sp. nov., six novel members of Acidobacteriota isolated from soils.</title>
        <authorList>
            <person name="Itoh H."/>
            <person name="Sugisawa Y."/>
            <person name="Mise K."/>
            <person name="Xu Z."/>
            <person name="Kuniyasu M."/>
            <person name="Ushijima N."/>
            <person name="Kawano K."/>
            <person name="Kobayashi E."/>
            <person name="Shiratori Y."/>
            <person name="Masuda Y."/>
            <person name="Senoo K."/>
        </authorList>
    </citation>
    <scope>NUCLEOTIDE SEQUENCE [LARGE SCALE GENOMIC DNA]</scope>
    <source>
        <strain evidence="9 10">Red804</strain>
    </source>
</reference>
<keyword evidence="4" id="KW-0808">Transferase</keyword>
<dbReference type="InterPro" id="IPR003661">
    <property type="entry name" value="HisK_dim/P_dom"/>
</dbReference>
<dbReference type="Gene3D" id="3.30.450.40">
    <property type="match status" value="2"/>
</dbReference>
<dbReference type="Pfam" id="PF02518">
    <property type="entry name" value="HATPase_c"/>
    <property type="match status" value="1"/>
</dbReference>
<dbReference type="PROSITE" id="PS50109">
    <property type="entry name" value="HIS_KIN"/>
    <property type="match status" value="1"/>
</dbReference>
<dbReference type="InterPro" id="IPR035965">
    <property type="entry name" value="PAS-like_dom_sf"/>
</dbReference>
<evidence type="ECO:0000259" key="7">
    <source>
        <dbReference type="PROSITE" id="PS50109"/>
    </source>
</evidence>
<dbReference type="InterPro" id="IPR001789">
    <property type="entry name" value="Sig_transdc_resp-reg_receiver"/>
</dbReference>
<dbReference type="EC" id="2.7.13.3" evidence="2"/>
<dbReference type="CDD" id="cd00130">
    <property type="entry name" value="PAS"/>
    <property type="match status" value="1"/>
</dbReference>
<dbReference type="Gene3D" id="1.10.287.130">
    <property type="match status" value="1"/>
</dbReference>
<dbReference type="SUPFAM" id="SSF47384">
    <property type="entry name" value="Homodimeric domain of signal transducing histidine kinase"/>
    <property type="match status" value="1"/>
</dbReference>
<accession>A0ABQ5QI20</accession>
<evidence type="ECO:0000256" key="5">
    <source>
        <dbReference type="ARBA" id="ARBA00022777"/>
    </source>
</evidence>
<dbReference type="InterPro" id="IPR003018">
    <property type="entry name" value="GAF"/>
</dbReference>
<dbReference type="InterPro" id="IPR036097">
    <property type="entry name" value="HisK_dim/P_sf"/>
</dbReference>
<dbReference type="Pfam" id="PF01590">
    <property type="entry name" value="GAF"/>
    <property type="match status" value="1"/>
</dbReference>
<proteinExistence type="predicted"/>
<dbReference type="Pfam" id="PF13188">
    <property type="entry name" value="PAS_8"/>
    <property type="match status" value="1"/>
</dbReference>
<organism evidence="9 10">
    <name type="scientific">Geothrix limicola</name>
    <dbReference type="NCBI Taxonomy" id="2927978"/>
    <lineage>
        <taxon>Bacteria</taxon>
        <taxon>Pseudomonadati</taxon>
        <taxon>Acidobacteriota</taxon>
        <taxon>Holophagae</taxon>
        <taxon>Holophagales</taxon>
        <taxon>Holophagaceae</taxon>
        <taxon>Geothrix</taxon>
    </lineage>
</organism>
<keyword evidence="10" id="KW-1185">Reference proteome</keyword>
<dbReference type="InterPro" id="IPR000014">
    <property type="entry name" value="PAS"/>
</dbReference>
<dbReference type="InterPro" id="IPR036890">
    <property type="entry name" value="HATPase_C_sf"/>
</dbReference>
<feature type="domain" description="Response regulatory" evidence="8">
    <location>
        <begin position="867"/>
        <end position="983"/>
    </location>
</feature>
<evidence type="ECO:0000313" key="9">
    <source>
        <dbReference type="EMBL" id="GLH74512.1"/>
    </source>
</evidence>
<evidence type="ECO:0000256" key="4">
    <source>
        <dbReference type="ARBA" id="ARBA00022679"/>
    </source>
</evidence>
<sequence>MEAIIGLLERASLAFCVMDGEGRLLRADERFMDCLGLGPEDLEDFAIERLRHDLPPSQARAWFRDAFDRPGEASEAGIWLHEDGSELPIRMTVVGLRTEVGDRLLIWGRDHSGEKLVLDRLMESAGHQRHLAEGIYALSLTRTREEVFQVLMGRAAAILPGPHWFLGRIEPEEAQRMMTLSDWSPSLRERLGSKIQGLGFPIADTGFAREVCDHRRLCFVADAVASPDMVQPSVTATYGVRSLLGAPLVFEGRITGVLFGVGFQDETPIAPRESQFASLQNLTRIAALALERIQAEARLEASAGLARNLAAAVKELAGAPDEDALVACLFRWAAKLAPLPEWWFNRFDVASRTTSTTHWTPGLEAYGTAEEIRRPISVHDSPMVEGVHLKHRCIHIPRCEGHPDLPDQELWPFRTLVGLPLVHEGQVVGSLSGGSFGAQGHVHVSDDRFEALESLAEAAGLVMNRVHARAALEAEEARFRLLFEQSPDPILLVSEGRIADVNAAAVELFGLERGALLAAPMSILTPEHQPDGEFSVSGCARHMEAALSGVHQRFEWTFLCAEAREAVCQVDLTRLEHGDQPIIHAIVRDLTAQKRAEAERVALERQLFQAQKMESLGVLAGGIAHDFNNLLMGVLGHAGLALEQLNPLHPIRKNLEAIQKAGQRAADLTRQMLAYSGRGQFIVKHLDLTAQVEEMLHLLEVSLPKTVLLRLDLQQGLPAVSADASQIQQVIMNLVINAAEAIGEVSGTITLATGAQYLDATAMGRMLVGQDMAPGLFVSLEVADSGCGMDADTLCRIFEPFFTTKFTGRGLGLSAIMGIVRGHRGALRVDSEPGQGTTFRVFLPARGACSEAQVAPAPEPAWAGKGTVLVVDDDETVRAVARQALELKGFHVLDAHDGRVAVDLVQAQGGAISLVLLDMTMPHMGGEEAFREMRAHQPELRVILSSGYNETEAMGRFRGKGLRGFLQKPYGPRDLIAKVQKALEA</sequence>
<gene>
    <name evidence="9" type="ORF">GETHLI_30140</name>
</gene>
<dbReference type="Gene3D" id="3.30.565.10">
    <property type="entry name" value="Histidine kinase-like ATPase, C-terminal domain"/>
    <property type="match status" value="1"/>
</dbReference>
<dbReference type="Pfam" id="PF13426">
    <property type="entry name" value="PAS_9"/>
    <property type="match status" value="1"/>
</dbReference>
<feature type="modified residue" description="4-aspartylphosphate" evidence="6">
    <location>
        <position position="918"/>
    </location>
</feature>
<dbReference type="PROSITE" id="PS50110">
    <property type="entry name" value="RESPONSE_REGULATORY"/>
    <property type="match status" value="1"/>
</dbReference>
<name>A0ABQ5QI20_9BACT</name>
<dbReference type="InterPro" id="IPR029016">
    <property type="entry name" value="GAF-like_dom_sf"/>
</dbReference>
<dbReference type="SUPFAM" id="SSF52172">
    <property type="entry name" value="CheY-like"/>
    <property type="match status" value="1"/>
</dbReference>
<evidence type="ECO:0000259" key="8">
    <source>
        <dbReference type="PROSITE" id="PS50110"/>
    </source>
</evidence>
<comment type="catalytic activity">
    <reaction evidence="1">
        <text>ATP + protein L-histidine = ADP + protein N-phospho-L-histidine.</text>
        <dbReference type="EC" id="2.7.13.3"/>
    </reaction>
</comment>
<dbReference type="PRINTS" id="PR00344">
    <property type="entry name" value="BCTRLSENSOR"/>
</dbReference>
<evidence type="ECO:0000256" key="6">
    <source>
        <dbReference type="PROSITE-ProRule" id="PRU00169"/>
    </source>
</evidence>
<dbReference type="SMART" id="SM00091">
    <property type="entry name" value="PAS"/>
    <property type="match status" value="2"/>
</dbReference>
<dbReference type="Gene3D" id="3.40.50.2300">
    <property type="match status" value="1"/>
</dbReference>
<dbReference type="SMART" id="SM00065">
    <property type="entry name" value="GAF"/>
    <property type="match status" value="2"/>
</dbReference>
<protein>
    <recommendedName>
        <fullName evidence="2">histidine kinase</fullName>
        <ecNumber evidence="2">2.7.13.3</ecNumber>
    </recommendedName>
</protein>
<dbReference type="InterPro" id="IPR011006">
    <property type="entry name" value="CheY-like_superfamily"/>
</dbReference>
<dbReference type="SUPFAM" id="SSF55781">
    <property type="entry name" value="GAF domain-like"/>
    <property type="match status" value="2"/>
</dbReference>
<evidence type="ECO:0000256" key="3">
    <source>
        <dbReference type="ARBA" id="ARBA00022553"/>
    </source>
</evidence>
<dbReference type="Gene3D" id="3.30.450.20">
    <property type="entry name" value="PAS domain"/>
    <property type="match status" value="2"/>
</dbReference>
<dbReference type="InterPro" id="IPR004358">
    <property type="entry name" value="Sig_transdc_His_kin-like_C"/>
</dbReference>
<keyword evidence="3 6" id="KW-0597">Phosphoprotein</keyword>
<dbReference type="SMART" id="SM00387">
    <property type="entry name" value="HATPase_c"/>
    <property type="match status" value="1"/>
</dbReference>
<comment type="caution">
    <text evidence="9">The sequence shown here is derived from an EMBL/GenBank/DDBJ whole genome shotgun (WGS) entry which is preliminary data.</text>
</comment>
<dbReference type="InterPro" id="IPR003594">
    <property type="entry name" value="HATPase_dom"/>
</dbReference>
<dbReference type="SUPFAM" id="SSF55874">
    <property type="entry name" value="ATPase domain of HSP90 chaperone/DNA topoisomerase II/histidine kinase"/>
    <property type="match status" value="1"/>
</dbReference>
<dbReference type="SMART" id="SM00388">
    <property type="entry name" value="HisKA"/>
    <property type="match status" value="1"/>
</dbReference>
<evidence type="ECO:0000256" key="2">
    <source>
        <dbReference type="ARBA" id="ARBA00012438"/>
    </source>
</evidence>